<organism evidence="1 2">
    <name type="scientific">Mycena alexandri</name>
    <dbReference type="NCBI Taxonomy" id="1745969"/>
    <lineage>
        <taxon>Eukaryota</taxon>
        <taxon>Fungi</taxon>
        <taxon>Dikarya</taxon>
        <taxon>Basidiomycota</taxon>
        <taxon>Agaricomycotina</taxon>
        <taxon>Agaricomycetes</taxon>
        <taxon>Agaricomycetidae</taxon>
        <taxon>Agaricales</taxon>
        <taxon>Marasmiineae</taxon>
        <taxon>Mycenaceae</taxon>
        <taxon>Mycena</taxon>
    </lineage>
</organism>
<keyword evidence="2" id="KW-1185">Reference proteome</keyword>
<reference evidence="1" key="1">
    <citation type="submission" date="2023-03" db="EMBL/GenBank/DDBJ databases">
        <title>Massive genome expansion in bonnet fungi (Mycena s.s.) driven by repeated elements and novel gene families across ecological guilds.</title>
        <authorList>
            <consortium name="Lawrence Berkeley National Laboratory"/>
            <person name="Harder C.B."/>
            <person name="Miyauchi S."/>
            <person name="Viragh M."/>
            <person name="Kuo A."/>
            <person name="Thoen E."/>
            <person name="Andreopoulos B."/>
            <person name="Lu D."/>
            <person name="Skrede I."/>
            <person name="Drula E."/>
            <person name="Henrissat B."/>
            <person name="Morin E."/>
            <person name="Kohler A."/>
            <person name="Barry K."/>
            <person name="LaButti K."/>
            <person name="Morin E."/>
            <person name="Salamov A."/>
            <person name="Lipzen A."/>
            <person name="Mereny Z."/>
            <person name="Hegedus B."/>
            <person name="Baldrian P."/>
            <person name="Stursova M."/>
            <person name="Weitz H."/>
            <person name="Taylor A."/>
            <person name="Grigoriev I.V."/>
            <person name="Nagy L.G."/>
            <person name="Martin F."/>
            <person name="Kauserud H."/>
        </authorList>
    </citation>
    <scope>NUCLEOTIDE SEQUENCE</scope>
    <source>
        <strain evidence="1">CBHHK200</strain>
    </source>
</reference>
<name>A0AAD6TD58_9AGAR</name>
<accession>A0AAD6TD58</accession>
<dbReference type="AlphaFoldDB" id="A0AAD6TD58"/>
<comment type="caution">
    <text evidence="1">The sequence shown here is derived from an EMBL/GenBank/DDBJ whole genome shotgun (WGS) entry which is preliminary data.</text>
</comment>
<gene>
    <name evidence="1" type="ORF">C8F04DRAFT_1175506</name>
</gene>
<evidence type="ECO:0000313" key="1">
    <source>
        <dbReference type="EMBL" id="KAJ7043753.1"/>
    </source>
</evidence>
<evidence type="ECO:0000313" key="2">
    <source>
        <dbReference type="Proteomes" id="UP001218188"/>
    </source>
</evidence>
<proteinExistence type="predicted"/>
<sequence length="244" mass="27421">MAEPQSIQVQGTKMAVNLSVGQKEWYLCGHANKALVLSLDDCGNTSIDFGLSSIFQFRYYNKVPRQRARVDGAYWTGAAILYGLVDAPGVGDRRTMWARFKRQGCRLHIFDPPFLARISFNAGPRGKSSTRNLKVSLATSVASSASPWWQACANNRKGWVFRRRIPKGAFYRTILRYRVATSTTLPTMPSERRLARFQTRRMARVKHEVHDYFPADPILVVVQDDGDPVAGLEVDSIVVPVDVL</sequence>
<dbReference type="EMBL" id="JARJCM010000009">
    <property type="protein sequence ID" value="KAJ7043753.1"/>
    <property type="molecule type" value="Genomic_DNA"/>
</dbReference>
<dbReference type="Proteomes" id="UP001218188">
    <property type="component" value="Unassembled WGS sequence"/>
</dbReference>
<protein>
    <submittedName>
        <fullName evidence="1">Uncharacterized protein</fullName>
    </submittedName>
</protein>